<keyword evidence="10" id="KW-1185">Reference proteome</keyword>
<dbReference type="InterPro" id="IPR005139">
    <property type="entry name" value="PCRF"/>
</dbReference>
<dbReference type="AlphaFoldDB" id="A0A388JVM3"/>
<dbReference type="Pfam" id="PF13359">
    <property type="entry name" value="DDE_Tnp_4"/>
    <property type="match status" value="1"/>
</dbReference>
<dbReference type="Pfam" id="PF03462">
    <property type="entry name" value="PCRF"/>
    <property type="match status" value="1"/>
</dbReference>
<dbReference type="InterPro" id="IPR027806">
    <property type="entry name" value="HARBI1_dom"/>
</dbReference>
<evidence type="ECO:0000256" key="2">
    <source>
        <dbReference type="ARBA" id="ARBA00010835"/>
    </source>
</evidence>
<dbReference type="InterPro" id="IPR000352">
    <property type="entry name" value="Pep_chain_release_fac_I"/>
</dbReference>
<organism evidence="9 10">
    <name type="scientific">Chara braunii</name>
    <name type="common">Braun's stonewort</name>
    <dbReference type="NCBI Taxonomy" id="69332"/>
    <lineage>
        <taxon>Eukaryota</taxon>
        <taxon>Viridiplantae</taxon>
        <taxon>Streptophyta</taxon>
        <taxon>Charophyceae</taxon>
        <taxon>Charales</taxon>
        <taxon>Characeae</taxon>
        <taxon>Chara</taxon>
    </lineage>
</organism>
<dbReference type="Proteomes" id="UP000265515">
    <property type="component" value="Unassembled WGS sequence"/>
</dbReference>
<dbReference type="STRING" id="69332.A0A388JVM3"/>
<dbReference type="NCBIfam" id="TIGR00019">
    <property type="entry name" value="prfA"/>
    <property type="match status" value="1"/>
</dbReference>
<dbReference type="FunFam" id="3.30.70.1660:FF:000002">
    <property type="entry name" value="Peptide chain release factor 1"/>
    <property type="match status" value="1"/>
</dbReference>
<evidence type="ECO:0000313" key="10">
    <source>
        <dbReference type="Proteomes" id="UP000265515"/>
    </source>
</evidence>
<evidence type="ECO:0000256" key="1">
    <source>
        <dbReference type="ARBA" id="ARBA00001968"/>
    </source>
</evidence>
<dbReference type="Gene3D" id="3.30.70.1660">
    <property type="match status" value="2"/>
</dbReference>
<dbReference type="HAMAP" id="MF_00093">
    <property type="entry name" value="Rel_fac_1"/>
    <property type="match status" value="1"/>
</dbReference>
<dbReference type="SMART" id="SM00937">
    <property type="entry name" value="PCRF"/>
    <property type="match status" value="1"/>
</dbReference>
<dbReference type="PANTHER" id="PTHR43804:SF8">
    <property type="entry name" value="PEPTIDE CHAIN RELEASE FACTOR APG3, CHLOROPLASTIC"/>
    <property type="match status" value="1"/>
</dbReference>
<keyword evidence="6" id="KW-0648">Protein biosynthesis</keyword>
<keyword evidence="4" id="KW-0963">Cytoplasm</keyword>
<evidence type="ECO:0000256" key="6">
    <source>
        <dbReference type="ARBA" id="ARBA00022917"/>
    </source>
</evidence>
<keyword evidence="3" id="KW-0488">Methylation</keyword>
<evidence type="ECO:0000313" key="9">
    <source>
        <dbReference type="EMBL" id="GBG61817.1"/>
    </source>
</evidence>
<dbReference type="InterPro" id="IPR045853">
    <property type="entry name" value="Pep_chain_release_fac_I_sf"/>
</dbReference>
<evidence type="ECO:0000259" key="8">
    <source>
        <dbReference type="PROSITE" id="PS00745"/>
    </source>
</evidence>
<gene>
    <name evidence="9" type="ORF">CBR_g23775</name>
</gene>
<evidence type="ECO:0000256" key="3">
    <source>
        <dbReference type="ARBA" id="ARBA00022481"/>
    </source>
</evidence>
<protein>
    <recommendedName>
        <fullName evidence="8">Prokaryotic-type class I peptide chain release factors domain-containing protein</fullName>
    </recommendedName>
</protein>
<dbReference type="InterPro" id="IPR004373">
    <property type="entry name" value="RF-1"/>
</dbReference>
<dbReference type="GO" id="GO:0016149">
    <property type="term" value="F:translation release factor activity, codon specific"/>
    <property type="evidence" value="ECO:0007669"/>
    <property type="project" value="InterPro"/>
</dbReference>
<feature type="domain" description="Prokaryotic-type class I peptide chain release factors" evidence="8">
    <location>
        <begin position="767"/>
        <end position="783"/>
    </location>
</feature>
<dbReference type="GO" id="GO:0010027">
    <property type="term" value="P:thylakoid membrane organization"/>
    <property type="evidence" value="ECO:0007669"/>
    <property type="project" value="TreeGrafter"/>
</dbReference>
<dbReference type="PROSITE" id="PS00745">
    <property type="entry name" value="RF_PROK_I"/>
    <property type="match status" value="1"/>
</dbReference>
<dbReference type="Pfam" id="PF00472">
    <property type="entry name" value="RF-1"/>
    <property type="match status" value="1"/>
</dbReference>
<comment type="cofactor">
    <cofactor evidence="1">
        <name>a divalent metal cation</name>
        <dbReference type="ChEBI" id="CHEBI:60240"/>
    </cofactor>
</comment>
<evidence type="ECO:0000256" key="5">
    <source>
        <dbReference type="ARBA" id="ARBA00022723"/>
    </source>
</evidence>
<dbReference type="Gene3D" id="3.30.160.20">
    <property type="match status" value="1"/>
</dbReference>
<evidence type="ECO:0000256" key="4">
    <source>
        <dbReference type="ARBA" id="ARBA00022490"/>
    </source>
</evidence>
<dbReference type="GO" id="GO:0032544">
    <property type="term" value="P:plastid translation"/>
    <property type="evidence" value="ECO:0007669"/>
    <property type="project" value="TreeGrafter"/>
</dbReference>
<accession>A0A388JVM3</accession>
<comment type="similarity">
    <text evidence="2">Belongs to the prokaryotic/mitochondrial release factor family.</text>
</comment>
<comment type="caution">
    <text evidence="9">The sequence shown here is derived from an EMBL/GenBank/DDBJ whole genome shotgun (WGS) entry which is preliminary data.</text>
</comment>
<keyword evidence="5" id="KW-0479">Metal-binding</keyword>
<keyword evidence="7" id="KW-0175">Coiled coil</keyword>
<dbReference type="PANTHER" id="PTHR43804">
    <property type="entry name" value="LD18447P"/>
    <property type="match status" value="1"/>
</dbReference>
<reference evidence="9 10" key="1">
    <citation type="journal article" date="2018" name="Cell">
        <title>The Chara Genome: Secondary Complexity and Implications for Plant Terrestrialization.</title>
        <authorList>
            <person name="Nishiyama T."/>
            <person name="Sakayama H."/>
            <person name="Vries J.D."/>
            <person name="Buschmann H."/>
            <person name="Saint-Marcoux D."/>
            <person name="Ullrich K.K."/>
            <person name="Haas F.B."/>
            <person name="Vanderstraeten L."/>
            <person name="Becker D."/>
            <person name="Lang D."/>
            <person name="Vosolsobe S."/>
            <person name="Rombauts S."/>
            <person name="Wilhelmsson P.K.I."/>
            <person name="Janitza P."/>
            <person name="Kern R."/>
            <person name="Heyl A."/>
            <person name="Rumpler F."/>
            <person name="Villalobos L.I.A.C."/>
            <person name="Clay J.M."/>
            <person name="Skokan R."/>
            <person name="Toyoda A."/>
            <person name="Suzuki Y."/>
            <person name="Kagoshima H."/>
            <person name="Schijlen E."/>
            <person name="Tajeshwar N."/>
            <person name="Catarino B."/>
            <person name="Hetherington A.J."/>
            <person name="Saltykova A."/>
            <person name="Bonnot C."/>
            <person name="Breuninger H."/>
            <person name="Symeonidi A."/>
            <person name="Radhakrishnan G.V."/>
            <person name="Van Nieuwerburgh F."/>
            <person name="Deforce D."/>
            <person name="Chang C."/>
            <person name="Karol K.G."/>
            <person name="Hedrich R."/>
            <person name="Ulvskov P."/>
            <person name="Glockner G."/>
            <person name="Delwiche C.F."/>
            <person name="Petrasek J."/>
            <person name="Van de Peer Y."/>
            <person name="Friml J."/>
            <person name="Beilby M."/>
            <person name="Dolan L."/>
            <person name="Kohara Y."/>
            <person name="Sugano S."/>
            <person name="Fujiyama A."/>
            <person name="Delaux P.-M."/>
            <person name="Quint M."/>
            <person name="TheiBen G."/>
            <person name="Hagemann M."/>
            <person name="Harholt J."/>
            <person name="Dunand C."/>
            <person name="Zachgo S."/>
            <person name="Langdale J."/>
            <person name="Maumus F."/>
            <person name="Straeten D.V.D."/>
            <person name="Gould S.B."/>
            <person name="Rensing S.A."/>
        </authorList>
    </citation>
    <scope>NUCLEOTIDE SEQUENCE [LARGE SCALE GENOMIC DNA]</scope>
    <source>
        <strain evidence="9 10">S276</strain>
    </source>
</reference>
<dbReference type="FunFam" id="3.30.70.1660:FF:000014">
    <property type="entry name" value="Peptide chain release factor 1"/>
    <property type="match status" value="1"/>
</dbReference>
<sequence length="903" mass="100513">MGKTSALRAVREVAEAIHASFPNVVGFGGLEERHRRMQRFRTLGFPNCWGCIDCTHVYVDKPRSADGDDYCSGCNNRFSFVAQLVVDSELQILDFCYGFPGTVGDARALKNTSLYRRALKGSLFVDLPDDPFRAERPSIPGVLGGYLLGDGGYPNLPWIAIPYGQQPHLTRAMQRFDALYKIVRSCVERFFGVFKMRFQYFYRPHITDMSREKLEFRAYCIICNLLQAWGDMPEVDGELNDASPPDGPPPNVDRRVDGAPLEYMFGRERGQAVRDALCTEVVRLWELQRRQTAASSPAAVEAVRTLCSPPREGRHEPHSFHSWSGLSSLSFVAKGDLSVAPNGHQLSAFREGGRTWTLAGQAALWCTCTAKGDCRPSAAAASRVVTMATAGPVCVPPCGSATSAIGVAGSSLAGGVSGSSCKRRLWWCTSSSSSSSCPRGMWASSRRKQQRSFAGSMLSSACFQFRDDEEERDLRRLKQGPTRGGGVLRSNNNNKWDRWRIGEGRGRGSRRRGTVCMATLGAPRNASKQEIKNAYGRLARKEPFLIVKLESAERTYKELTMRLADPEVASNPNEYQKIAKSVAELEEVVSAYEQYRRCEQDLEGAMELMNDKEMAEMAAEEATELEARIEELEQKLKVLLLPTDPLDSRNIMLEVRAGTGGDEAGIWAGDLIRMYMKYAERQRWKANIVSCSQAEAGGYKECVVEIKGERVYSRLKYESGVHRVQRVPATESQGRVHTSTATVAIMPEVDDVEVTIDPKDIELTTARSGGAGGQNVNKVETAVDLFHKPTGIRIFCTEERSQLKNKDRAMQILRAKLYEIKIREQNEEVSSRRRMQVGTGARSEKIRTYNYKDNRVSDHRTKVNFDLNSFLTGDIDSAIQACTAMEQKELLEELAASVAATPL</sequence>
<dbReference type="OrthoDB" id="2019491at2759"/>
<dbReference type="GO" id="GO:0009658">
    <property type="term" value="P:chloroplast organization"/>
    <property type="evidence" value="ECO:0007669"/>
    <property type="project" value="TreeGrafter"/>
</dbReference>
<name>A0A388JVM3_CHABU</name>
<dbReference type="EMBL" id="BFEA01000023">
    <property type="protein sequence ID" value="GBG61817.1"/>
    <property type="molecule type" value="Genomic_DNA"/>
</dbReference>
<dbReference type="GO" id="GO:0009507">
    <property type="term" value="C:chloroplast"/>
    <property type="evidence" value="ECO:0007669"/>
    <property type="project" value="TreeGrafter"/>
</dbReference>
<dbReference type="FunFam" id="3.30.160.20:FF:000027">
    <property type="entry name" value="Peptide chain release factor 1"/>
    <property type="match status" value="1"/>
</dbReference>
<dbReference type="SUPFAM" id="SSF75620">
    <property type="entry name" value="Release factor"/>
    <property type="match status" value="1"/>
</dbReference>
<evidence type="ECO:0000256" key="7">
    <source>
        <dbReference type="SAM" id="Coils"/>
    </source>
</evidence>
<dbReference type="GO" id="GO:0046872">
    <property type="term" value="F:metal ion binding"/>
    <property type="evidence" value="ECO:0007669"/>
    <property type="project" value="UniProtKB-KW"/>
</dbReference>
<proteinExistence type="inferred from homology"/>
<dbReference type="Gramene" id="GBG61817">
    <property type="protein sequence ID" value="GBG61817"/>
    <property type="gene ID" value="CBR_g23775"/>
</dbReference>
<dbReference type="NCBIfam" id="NF001859">
    <property type="entry name" value="PRK00591.1"/>
    <property type="match status" value="1"/>
</dbReference>
<dbReference type="Gene3D" id="6.10.140.1950">
    <property type="match status" value="1"/>
</dbReference>
<feature type="coiled-coil region" evidence="7">
    <location>
        <begin position="605"/>
        <end position="642"/>
    </location>
</feature>
<dbReference type="InterPro" id="IPR050057">
    <property type="entry name" value="Prokaryotic/Mito_RF"/>
</dbReference>